<dbReference type="VEuPathDB" id="FungiDB:PV10_02379"/>
<dbReference type="AlphaFoldDB" id="A0A0D2A6L4"/>
<protein>
    <submittedName>
        <fullName evidence="2">Uncharacterized protein</fullName>
    </submittedName>
</protein>
<feature type="transmembrane region" description="Helical" evidence="1">
    <location>
        <begin position="87"/>
        <end position="109"/>
    </location>
</feature>
<dbReference type="GeneID" id="27320224"/>
<name>A0A0D2A6L4_EXOME</name>
<keyword evidence="3" id="KW-1185">Reference proteome</keyword>
<dbReference type="HOGENOM" id="CLU_1310130_0_0_1"/>
<feature type="transmembrane region" description="Helical" evidence="1">
    <location>
        <begin position="175"/>
        <end position="194"/>
    </location>
</feature>
<dbReference type="Proteomes" id="UP000054302">
    <property type="component" value="Unassembled WGS sequence"/>
</dbReference>
<reference evidence="2 3" key="1">
    <citation type="submission" date="2015-01" db="EMBL/GenBank/DDBJ databases">
        <title>The Genome Sequence of Exophiala mesophila CBS40295.</title>
        <authorList>
            <consortium name="The Broad Institute Genomics Platform"/>
            <person name="Cuomo C."/>
            <person name="de Hoog S."/>
            <person name="Gorbushina A."/>
            <person name="Stielow B."/>
            <person name="Teixiera M."/>
            <person name="Abouelleil A."/>
            <person name="Chapman S.B."/>
            <person name="Priest M."/>
            <person name="Young S.K."/>
            <person name="Wortman J."/>
            <person name="Nusbaum C."/>
            <person name="Birren B."/>
        </authorList>
    </citation>
    <scope>NUCLEOTIDE SEQUENCE [LARGE SCALE GENOMIC DNA]</scope>
    <source>
        <strain evidence="2 3">CBS 40295</strain>
    </source>
</reference>
<sequence length="211" mass="22938">MATSATMEDSLYASPSYKEAASVLQMPTGSLGPPTMSPPSTVASLPAAPHSFCVGLIPYLHQIRFILAWISLVAIPLSALAGDIPHIAISGLFGLVLVINLPVAVVQTIRRRAHKGSDVSRADYYPSTLLILGDIFSAILLLGAFVAEMVVLLVIPEYFRGTVFKVLVFRPWATVAPLAASHVQLFLAVVQIGIRRKIQSARRREQRFRHI</sequence>
<organism evidence="2 3">
    <name type="scientific">Exophiala mesophila</name>
    <name type="common">Black yeast-like fungus</name>
    <dbReference type="NCBI Taxonomy" id="212818"/>
    <lineage>
        <taxon>Eukaryota</taxon>
        <taxon>Fungi</taxon>
        <taxon>Dikarya</taxon>
        <taxon>Ascomycota</taxon>
        <taxon>Pezizomycotina</taxon>
        <taxon>Eurotiomycetes</taxon>
        <taxon>Chaetothyriomycetidae</taxon>
        <taxon>Chaetothyriales</taxon>
        <taxon>Herpotrichiellaceae</taxon>
        <taxon>Exophiala</taxon>
    </lineage>
</organism>
<evidence type="ECO:0000313" key="2">
    <source>
        <dbReference type="EMBL" id="KIV94628.1"/>
    </source>
</evidence>
<evidence type="ECO:0000256" key="1">
    <source>
        <dbReference type="SAM" id="Phobius"/>
    </source>
</evidence>
<keyword evidence="1" id="KW-1133">Transmembrane helix</keyword>
<proteinExistence type="predicted"/>
<gene>
    <name evidence="2" type="ORF">PV10_02379</name>
</gene>
<feature type="transmembrane region" description="Helical" evidence="1">
    <location>
        <begin position="129"/>
        <end position="155"/>
    </location>
</feature>
<feature type="transmembrane region" description="Helical" evidence="1">
    <location>
        <begin position="65"/>
        <end position="81"/>
    </location>
</feature>
<evidence type="ECO:0000313" key="3">
    <source>
        <dbReference type="Proteomes" id="UP000054302"/>
    </source>
</evidence>
<keyword evidence="1" id="KW-0472">Membrane</keyword>
<accession>A0A0D2A6L4</accession>
<dbReference type="RefSeq" id="XP_016226202.1">
    <property type="nucleotide sequence ID" value="XM_016366684.1"/>
</dbReference>
<keyword evidence="1" id="KW-0812">Transmembrane</keyword>
<dbReference type="EMBL" id="KN847521">
    <property type="protein sequence ID" value="KIV94628.1"/>
    <property type="molecule type" value="Genomic_DNA"/>
</dbReference>